<keyword evidence="6" id="KW-0067">ATP-binding</keyword>
<keyword evidence="5" id="KW-0547">Nucleotide-binding</keyword>
<dbReference type="Pfam" id="PF08352">
    <property type="entry name" value="oligo_HPY"/>
    <property type="match status" value="1"/>
</dbReference>
<keyword evidence="8" id="KW-0472">Membrane</keyword>
<dbReference type="RefSeq" id="WP_012022131.1">
    <property type="nucleotide sequence ID" value="NZ_CP008822.1"/>
</dbReference>
<dbReference type="PANTHER" id="PTHR43297:SF14">
    <property type="entry name" value="ATPASE AAA-TYPE CORE DOMAIN-CONTAINING PROTEIN"/>
    <property type="match status" value="1"/>
</dbReference>
<feature type="domain" description="ABC transporter" evidence="9">
    <location>
        <begin position="11"/>
        <end position="385"/>
    </location>
</feature>
<evidence type="ECO:0000313" key="14">
    <source>
        <dbReference type="EMBL" id="AKV81859.1"/>
    </source>
</evidence>
<dbReference type="Proteomes" id="UP000062475">
    <property type="component" value="Chromosome"/>
</dbReference>
<dbReference type="PANTHER" id="PTHR43297">
    <property type="entry name" value="OLIGOPEPTIDE TRANSPORT ATP-BINDING PROTEIN APPD"/>
    <property type="match status" value="1"/>
</dbReference>
<dbReference type="InterPro" id="IPR003439">
    <property type="entry name" value="ABC_transporter-like_ATP-bd"/>
</dbReference>
<dbReference type="GO" id="GO:0015833">
    <property type="term" value="P:peptide transport"/>
    <property type="evidence" value="ECO:0007669"/>
    <property type="project" value="InterPro"/>
</dbReference>
<dbReference type="Proteomes" id="UP000062398">
    <property type="component" value="Chromosome"/>
</dbReference>
<organism evidence="10 16">
    <name type="scientific">Metallosphaera sedula</name>
    <dbReference type="NCBI Taxonomy" id="43687"/>
    <lineage>
        <taxon>Archaea</taxon>
        <taxon>Thermoproteota</taxon>
        <taxon>Thermoprotei</taxon>
        <taxon>Sulfolobales</taxon>
        <taxon>Sulfolobaceae</taxon>
        <taxon>Metallosphaera</taxon>
    </lineage>
</organism>
<dbReference type="PROSITE" id="PS50893">
    <property type="entry name" value="ABC_TRANSPORTER_2"/>
    <property type="match status" value="1"/>
</dbReference>
<reference evidence="18 19" key="2">
    <citation type="journal article" date="2015" name="Genome Announc.">
        <title>Complete Genome Sequences of Evolved Arsenate-Resistant Metallosphaera sedula Strains.</title>
        <authorList>
            <person name="Ai C."/>
            <person name="McCarthy S."/>
            <person name="Schackwitz W."/>
            <person name="Martin J."/>
            <person name="Lipzen A."/>
            <person name="Blum P."/>
        </authorList>
    </citation>
    <scope>NUCLEOTIDE SEQUENCE [LARGE SCALE GENOMIC DNA]</scope>
    <source>
        <strain evidence="13 19">ARS120-1</strain>
        <strain evidence="14 18">ARS120-2</strain>
        <strain evidence="11 21">ARS50-1</strain>
        <strain evidence="12 20">ARS50-2</strain>
    </source>
</reference>
<dbReference type="EMBL" id="CP012174">
    <property type="protein sequence ID" value="AKV79614.1"/>
    <property type="molecule type" value="Genomic_DNA"/>
</dbReference>
<dbReference type="EMBL" id="CP012173">
    <property type="protein sequence ID" value="AKV77363.1"/>
    <property type="molecule type" value="Genomic_DNA"/>
</dbReference>
<evidence type="ECO:0000256" key="6">
    <source>
        <dbReference type="ARBA" id="ARBA00022840"/>
    </source>
</evidence>
<dbReference type="GO" id="GO:0005524">
    <property type="term" value="F:ATP binding"/>
    <property type="evidence" value="ECO:0007669"/>
    <property type="project" value="UniProtKB-KW"/>
</dbReference>
<evidence type="ECO:0000256" key="2">
    <source>
        <dbReference type="ARBA" id="ARBA00022448"/>
    </source>
</evidence>
<dbReference type="Pfam" id="PF00005">
    <property type="entry name" value="ABC_tran"/>
    <property type="match status" value="1"/>
</dbReference>
<dbReference type="OrthoDB" id="18209at2157"/>
<keyword evidence="3" id="KW-1003">Cell membrane</keyword>
<evidence type="ECO:0000313" key="20">
    <source>
        <dbReference type="Proteomes" id="UP000062475"/>
    </source>
</evidence>
<dbReference type="AlphaFoldDB" id="A0A088E9E2"/>
<dbReference type="InterPro" id="IPR050388">
    <property type="entry name" value="ABC_Ni/Peptide_Import"/>
</dbReference>
<dbReference type="EMBL" id="CP012172">
    <property type="protein sequence ID" value="AKV75125.1"/>
    <property type="molecule type" value="Genomic_DNA"/>
</dbReference>
<evidence type="ECO:0000313" key="15">
    <source>
        <dbReference type="EMBL" id="AKV84094.1"/>
    </source>
</evidence>
<dbReference type="EMBL" id="CP012176">
    <property type="protein sequence ID" value="AKV84094.1"/>
    <property type="molecule type" value="Genomic_DNA"/>
</dbReference>
<evidence type="ECO:0000313" key="12">
    <source>
        <dbReference type="EMBL" id="AKV77363.1"/>
    </source>
</evidence>
<keyword evidence="7" id="KW-1278">Translocase</keyword>
<evidence type="ECO:0000256" key="5">
    <source>
        <dbReference type="ARBA" id="ARBA00022741"/>
    </source>
</evidence>
<dbReference type="Proteomes" id="UP000061362">
    <property type="component" value="Chromosome"/>
</dbReference>
<proteinExistence type="predicted"/>
<evidence type="ECO:0000313" key="17">
    <source>
        <dbReference type="Proteomes" id="UP000056255"/>
    </source>
</evidence>
<evidence type="ECO:0000259" key="9">
    <source>
        <dbReference type="PROSITE" id="PS50893"/>
    </source>
</evidence>
<gene>
    <name evidence="10" type="ORF">HA72_2206</name>
    <name evidence="11" type="ORF">MsedA_2261</name>
    <name evidence="12" type="ORF">MsedB_2263</name>
    <name evidence="13" type="ORF">MsedC_2261</name>
    <name evidence="14" type="ORF">MsedD_2262</name>
    <name evidence="15" type="ORF">MsedE_2264</name>
</gene>
<evidence type="ECO:0000313" key="13">
    <source>
        <dbReference type="EMBL" id="AKV79614.1"/>
    </source>
</evidence>
<dbReference type="SMART" id="SM00382">
    <property type="entry name" value="AAA"/>
    <property type="match status" value="1"/>
</dbReference>
<evidence type="ECO:0000313" key="21">
    <source>
        <dbReference type="Proteomes" id="UP000068832"/>
    </source>
</evidence>
<dbReference type="CDD" id="cd03257">
    <property type="entry name" value="ABC_NikE_OppD_transporters"/>
    <property type="match status" value="1"/>
</dbReference>
<evidence type="ECO:0000256" key="4">
    <source>
        <dbReference type="ARBA" id="ARBA00022519"/>
    </source>
</evidence>
<dbReference type="SUPFAM" id="SSF52540">
    <property type="entry name" value="P-loop containing nucleoside triphosphate hydrolases"/>
    <property type="match status" value="2"/>
</dbReference>
<dbReference type="InterPro" id="IPR013563">
    <property type="entry name" value="Oligopep_ABC_C"/>
</dbReference>
<dbReference type="GeneID" id="91756751"/>
<dbReference type="Proteomes" id="UP000029084">
    <property type="component" value="Chromosome"/>
</dbReference>
<dbReference type="NCBIfam" id="TIGR01727">
    <property type="entry name" value="oligo_HPY"/>
    <property type="match status" value="1"/>
</dbReference>
<evidence type="ECO:0000256" key="7">
    <source>
        <dbReference type="ARBA" id="ARBA00022967"/>
    </source>
</evidence>
<dbReference type="InterPro" id="IPR017871">
    <property type="entry name" value="ABC_transporter-like_CS"/>
</dbReference>
<reference evidence="10 16" key="1">
    <citation type="journal article" date="2014" name="J. Bacteriol.">
        <title>Role of an Archaeal PitA Transporter in the Copper and Arsenic Resistance of Metallosphaera sedula, an Extreme Thermoacidophile.</title>
        <authorList>
            <person name="McCarthy S."/>
            <person name="Ai C."/>
            <person name="Wheaton G."/>
            <person name="Tevatia R."/>
            <person name="Eckrich V."/>
            <person name="Kelly R."/>
            <person name="Blum P."/>
        </authorList>
    </citation>
    <scope>NUCLEOTIDE SEQUENCE [LARGE SCALE GENOMIC DNA]</scope>
    <source>
        <strain evidence="10 16">CuR1</strain>
    </source>
</reference>
<accession>A0A088E9E2</accession>
<evidence type="ECO:0000313" key="10">
    <source>
        <dbReference type="EMBL" id="AIM28327.1"/>
    </source>
</evidence>
<protein>
    <submittedName>
        <fullName evidence="10 11">ABC transporter</fullName>
    </submittedName>
</protein>
<comment type="subcellular location">
    <subcellularLocation>
        <location evidence="1">Cell membrane</location>
        <topology evidence="1">Peripheral membrane protein</topology>
    </subcellularLocation>
</comment>
<dbReference type="GO" id="GO:0016887">
    <property type="term" value="F:ATP hydrolysis activity"/>
    <property type="evidence" value="ECO:0007669"/>
    <property type="project" value="InterPro"/>
</dbReference>
<sequence length="453" mass="51114">MSQVKTREKVLEVQNLRLSFYTRRGVYKALRGPTLNLYSGEVLGIAGESGSGKSTLGLAIMGLLPRNARVEDGTVLLDGMDMIKPLRDYGSQGSRFSVKKNEKIIKRLNKTLQTVRGKKISMVFQEPLTALNPVLPVGYQIAEAVYFHDPERLIRRALSRQKVTHEELRELLNVLKAQGEERLLEEIERKGLQGLDEQILSIWRRRDIHEARKEKMILNLANVKLSRTDLMGISLYQRNMGKFPLASRFAKNALIREGYRLAVELLTFLGIPHPEKVVRLYPHELSGGMRQRIVIAIALANNPKVVIMDEPTSALDVTIQAQILDLVKDLKSDFNTSFIFISHDLSVLAEVSDRIGIMYAGQIVEIGSAKEIFQEPLHPYTKMLMEAIPTMDKTVLKTVPGSVPDMRNPPPGCAFSPRCPFAMEECRTNEPRMVEVNDEHSVACFLVRKGDKK</sequence>
<evidence type="ECO:0000256" key="8">
    <source>
        <dbReference type="ARBA" id="ARBA00023136"/>
    </source>
</evidence>
<evidence type="ECO:0000313" key="18">
    <source>
        <dbReference type="Proteomes" id="UP000061362"/>
    </source>
</evidence>
<dbReference type="InterPro" id="IPR027417">
    <property type="entry name" value="P-loop_NTPase"/>
</dbReference>
<dbReference type="Gene3D" id="3.40.50.300">
    <property type="entry name" value="P-loop containing nucleotide triphosphate hydrolases"/>
    <property type="match status" value="1"/>
</dbReference>
<evidence type="ECO:0000256" key="3">
    <source>
        <dbReference type="ARBA" id="ARBA00022475"/>
    </source>
</evidence>
<keyword evidence="2" id="KW-0813">Transport</keyword>
<dbReference type="GO" id="GO:0005886">
    <property type="term" value="C:plasma membrane"/>
    <property type="evidence" value="ECO:0007669"/>
    <property type="project" value="UniProtKB-SubCell"/>
</dbReference>
<dbReference type="Proteomes" id="UP000056255">
    <property type="component" value="Chromosome"/>
</dbReference>
<dbReference type="InterPro" id="IPR003593">
    <property type="entry name" value="AAA+_ATPase"/>
</dbReference>
<evidence type="ECO:0000313" key="19">
    <source>
        <dbReference type="Proteomes" id="UP000062398"/>
    </source>
</evidence>
<dbReference type="PATRIC" id="fig|43687.5.peg.2366"/>
<keyword evidence="4" id="KW-0997">Cell inner membrane</keyword>
<reference evidence="15 17" key="3">
    <citation type="submission" date="2015-07" db="EMBL/GenBank/DDBJ databases">
        <title>Physiological, transcriptional responses and genome re-sequencing of acid resistant extremely thermoacidophilic Metallosphaera sedula SARC-M1.</title>
        <authorList>
            <person name="Ai C."/>
            <person name="McCarthy S."/>
            <person name="Eckrich V."/>
            <person name="Rudrappa D."/>
            <person name="Qiu G."/>
            <person name="Blum P."/>
        </authorList>
    </citation>
    <scope>NUCLEOTIDE SEQUENCE [LARGE SCALE GENOMIC DNA]</scope>
    <source>
        <strain evidence="15 17">SARC-M1</strain>
    </source>
</reference>
<dbReference type="Proteomes" id="UP000068832">
    <property type="component" value="Chromosome"/>
</dbReference>
<dbReference type="EMBL" id="CP008822">
    <property type="protein sequence ID" value="AIM28327.1"/>
    <property type="molecule type" value="Genomic_DNA"/>
</dbReference>
<evidence type="ECO:0000256" key="1">
    <source>
        <dbReference type="ARBA" id="ARBA00004202"/>
    </source>
</evidence>
<dbReference type="PROSITE" id="PS00211">
    <property type="entry name" value="ABC_TRANSPORTER_1"/>
    <property type="match status" value="1"/>
</dbReference>
<evidence type="ECO:0000313" key="11">
    <source>
        <dbReference type="EMBL" id="AKV75125.1"/>
    </source>
</evidence>
<evidence type="ECO:0000313" key="16">
    <source>
        <dbReference type="Proteomes" id="UP000029084"/>
    </source>
</evidence>
<name>A0A088E9E2_9CREN</name>
<dbReference type="OMA" id="RACFSEW"/>
<dbReference type="EMBL" id="CP012175">
    <property type="protein sequence ID" value="AKV81859.1"/>
    <property type="molecule type" value="Genomic_DNA"/>
</dbReference>